<dbReference type="PANTHER" id="PTHR45527">
    <property type="entry name" value="NONRIBOSOMAL PEPTIDE SYNTHETASE"/>
    <property type="match status" value="1"/>
</dbReference>
<dbReference type="Pfam" id="PF00550">
    <property type="entry name" value="PP-binding"/>
    <property type="match status" value="2"/>
</dbReference>
<dbReference type="InterPro" id="IPR006162">
    <property type="entry name" value="Ppantetheine_attach_site"/>
</dbReference>
<organism evidence="5 6">
    <name type="scientific">Truncatella angustata</name>
    <dbReference type="NCBI Taxonomy" id="152316"/>
    <lineage>
        <taxon>Eukaryota</taxon>
        <taxon>Fungi</taxon>
        <taxon>Dikarya</taxon>
        <taxon>Ascomycota</taxon>
        <taxon>Pezizomycotina</taxon>
        <taxon>Sordariomycetes</taxon>
        <taxon>Xylariomycetidae</taxon>
        <taxon>Amphisphaeriales</taxon>
        <taxon>Sporocadaceae</taxon>
        <taxon>Truncatella</taxon>
    </lineage>
</organism>
<dbReference type="InterPro" id="IPR001242">
    <property type="entry name" value="Condensation_dom"/>
</dbReference>
<dbReference type="InterPro" id="IPR000873">
    <property type="entry name" value="AMP-dep_synth/lig_dom"/>
</dbReference>
<feature type="domain" description="Carrier" evidence="4">
    <location>
        <begin position="1539"/>
        <end position="1617"/>
    </location>
</feature>
<dbReference type="InterPro" id="IPR036736">
    <property type="entry name" value="ACP-like_sf"/>
</dbReference>
<dbReference type="SUPFAM" id="SSF47336">
    <property type="entry name" value="ACP-like"/>
    <property type="match status" value="2"/>
</dbReference>
<dbReference type="InterPro" id="IPR010071">
    <property type="entry name" value="AA_adenyl_dom"/>
</dbReference>
<dbReference type="Proteomes" id="UP000758603">
    <property type="component" value="Unassembled WGS sequence"/>
</dbReference>
<evidence type="ECO:0000259" key="4">
    <source>
        <dbReference type="PROSITE" id="PS50075"/>
    </source>
</evidence>
<dbReference type="PROSITE" id="PS50075">
    <property type="entry name" value="CARRIER"/>
    <property type="match status" value="2"/>
</dbReference>
<dbReference type="PROSITE" id="PS00012">
    <property type="entry name" value="PHOSPHOPANTETHEINE"/>
    <property type="match status" value="1"/>
</dbReference>
<dbReference type="GO" id="GO:0031177">
    <property type="term" value="F:phosphopantetheine binding"/>
    <property type="evidence" value="ECO:0007669"/>
    <property type="project" value="InterPro"/>
</dbReference>
<evidence type="ECO:0000256" key="2">
    <source>
        <dbReference type="ARBA" id="ARBA00022553"/>
    </source>
</evidence>
<keyword evidence="6" id="KW-1185">Reference proteome</keyword>
<dbReference type="GO" id="GO:0016874">
    <property type="term" value="F:ligase activity"/>
    <property type="evidence" value="ECO:0007669"/>
    <property type="project" value="UniProtKB-KW"/>
</dbReference>
<dbReference type="SUPFAM" id="SSF52777">
    <property type="entry name" value="CoA-dependent acyltransferases"/>
    <property type="match status" value="4"/>
</dbReference>
<dbReference type="SUPFAM" id="SSF56801">
    <property type="entry name" value="Acetyl-CoA synthetase-like"/>
    <property type="match status" value="2"/>
</dbReference>
<keyword evidence="1" id="KW-0596">Phosphopantetheine</keyword>
<keyword evidence="3" id="KW-0436">Ligase</keyword>
<dbReference type="RefSeq" id="XP_045961364.1">
    <property type="nucleotide sequence ID" value="XM_046106751.1"/>
</dbReference>
<name>A0A9P8UQI0_9PEZI</name>
<dbReference type="PANTHER" id="PTHR45527:SF1">
    <property type="entry name" value="FATTY ACID SYNTHASE"/>
    <property type="match status" value="1"/>
</dbReference>
<dbReference type="PROSITE" id="PS00455">
    <property type="entry name" value="AMP_BINDING"/>
    <property type="match status" value="2"/>
</dbReference>
<dbReference type="CDD" id="cd05918">
    <property type="entry name" value="A_NRPS_SidN3_like"/>
    <property type="match status" value="1"/>
</dbReference>
<dbReference type="Gene3D" id="3.30.559.30">
    <property type="entry name" value="Nonribosomal peptide synthetase, condensation domain"/>
    <property type="match status" value="2"/>
</dbReference>
<dbReference type="Gene3D" id="3.30.559.10">
    <property type="entry name" value="Chloramphenicol acetyltransferase-like domain"/>
    <property type="match status" value="2"/>
</dbReference>
<dbReference type="Pfam" id="PF00501">
    <property type="entry name" value="AMP-binding"/>
    <property type="match status" value="2"/>
</dbReference>
<protein>
    <recommendedName>
        <fullName evidence="4">Carrier domain-containing protein</fullName>
    </recommendedName>
</protein>
<dbReference type="InterPro" id="IPR020806">
    <property type="entry name" value="PKS_PP-bd"/>
</dbReference>
<dbReference type="InterPro" id="IPR023213">
    <property type="entry name" value="CAT-like_dom_sf"/>
</dbReference>
<reference evidence="5" key="1">
    <citation type="journal article" date="2021" name="Nat. Commun.">
        <title>Genetic determinants of endophytism in the Arabidopsis root mycobiome.</title>
        <authorList>
            <person name="Mesny F."/>
            <person name="Miyauchi S."/>
            <person name="Thiergart T."/>
            <person name="Pickel B."/>
            <person name="Atanasova L."/>
            <person name="Karlsson M."/>
            <person name="Huettel B."/>
            <person name="Barry K.W."/>
            <person name="Haridas S."/>
            <person name="Chen C."/>
            <person name="Bauer D."/>
            <person name="Andreopoulos W."/>
            <person name="Pangilinan J."/>
            <person name="LaButti K."/>
            <person name="Riley R."/>
            <person name="Lipzen A."/>
            <person name="Clum A."/>
            <person name="Drula E."/>
            <person name="Henrissat B."/>
            <person name="Kohler A."/>
            <person name="Grigoriev I.V."/>
            <person name="Martin F.M."/>
            <person name="Hacquard S."/>
        </authorList>
    </citation>
    <scope>NUCLEOTIDE SEQUENCE</scope>
    <source>
        <strain evidence="5">MPI-SDFR-AT-0073</strain>
    </source>
</reference>
<dbReference type="GeneID" id="70135642"/>
<evidence type="ECO:0000313" key="6">
    <source>
        <dbReference type="Proteomes" id="UP000758603"/>
    </source>
</evidence>
<comment type="caution">
    <text evidence="5">The sequence shown here is derived from an EMBL/GenBank/DDBJ whole genome shotgun (WGS) entry which is preliminary data.</text>
</comment>
<dbReference type="OrthoDB" id="416786at2759"/>
<keyword evidence="2" id="KW-0597">Phosphoprotein</keyword>
<dbReference type="EMBL" id="JAGPXC010000002">
    <property type="protein sequence ID" value="KAH6657130.1"/>
    <property type="molecule type" value="Genomic_DNA"/>
</dbReference>
<dbReference type="SMART" id="SM00823">
    <property type="entry name" value="PKS_PP"/>
    <property type="match status" value="2"/>
</dbReference>
<dbReference type="Pfam" id="PF00668">
    <property type="entry name" value="Condensation"/>
    <property type="match status" value="2"/>
</dbReference>
<dbReference type="InterPro" id="IPR045851">
    <property type="entry name" value="AMP-bd_C_sf"/>
</dbReference>
<dbReference type="GO" id="GO:0005737">
    <property type="term" value="C:cytoplasm"/>
    <property type="evidence" value="ECO:0007669"/>
    <property type="project" value="TreeGrafter"/>
</dbReference>
<dbReference type="Gene3D" id="3.30.300.30">
    <property type="match status" value="2"/>
</dbReference>
<dbReference type="NCBIfam" id="TIGR01733">
    <property type="entry name" value="AA-adenyl-dom"/>
    <property type="match status" value="1"/>
</dbReference>
<dbReference type="Pfam" id="PF13193">
    <property type="entry name" value="AMP-binding_C"/>
    <property type="match status" value="1"/>
</dbReference>
<dbReference type="InterPro" id="IPR020845">
    <property type="entry name" value="AMP-binding_CS"/>
</dbReference>
<evidence type="ECO:0000256" key="3">
    <source>
        <dbReference type="ARBA" id="ARBA00022598"/>
    </source>
</evidence>
<proteinExistence type="predicted"/>
<dbReference type="GO" id="GO:0043041">
    <property type="term" value="P:amino acid activation for nonribosomal peptide biosynthetic process"/>
    <property type="evidence" value="ECO:0007669"/>
    <property type="project" value="TreeGrafter"/>
</dbReference>
<feature type="domain" description="Carrier" evidence="4">
    <location>
        <begin position="511"/>
        <end position="588"/>
    </location>
</feature>
<gene>
    <name evidence="5" type="ORF">BKA67DRAFT_655420</name>
</gene>
<dbReference type="Gene3D" id="1.10.1200.10">
    <property type="entry name" value="ACP-like"/>
    <property type="match status" value="2"/>
</dbReference>
<evidence type="ECO:0000256" key="1">
    <source>
        <dbReference type="ARBA" id="ARBA00022450"/>
    </source>
</evidence>
<sequence>MGEPQRTIIDIFFDQINKNPDKIAIDEDGASFITYADLWRCSTKIAGAIIPTEKDDGQLTRRVAICLDRSANLIYAAWGVLMSAQAYLFLDPDDATNRNVKMLEAFGVDMVVTSRNHAGMFQRSELKKLEVHVVEELLAGPDNNELKLPYIGPASTAYVLQTSGSSGMPKGVVISHQAALPGVVDFTLDGSMRWLFLFNPIHSASQRLIIGIFCKGGTLCIVPKERLTQLPDVIEMNRIEALGITPSLLKVLNPTQLPKCLTQVVSISEPLPQDLANKFAERVELYVAYGLSEVAQLNIKRRFKPGDKSNLLAWPSDSTRVKILVPGTEQEVSPGESGELCFIGPQLANGYLDNPVATEKAFHENPFGNGMMLRTGDEACATEGGFNITGRLDDMIKINGQKLEPAEIQAVLDKHPHVIQSRIVGVEYEGVKHPVAAIQLHPDVDWAETKLDLLSLARQNLPAYMIPDYWMRLEMMPQTAAGKFDKQRLIREIKSTPTKDLRLRPPSCDETPLDDNEQVIRKVFADVLQMPENDIGRDASFPDLGGDSMQAFEVINRLREKGVHVTIEAIVTKRESIYSLRKDVITARQQRQLTANLMSSADENDPFPLSEIQTSLIMMTMHLGSLNYTYQRLWDMRSIDVERLKHCLQQLPSLKTTVIEINDQLFQTRAGEVFFRHVKGSLCEFLGEDRAAGFKYGEPFARFALVEDGDDYVLVETRHHALFDFISSRFMCEDAARLYQREQPIARPPYRRFVEAMAQKDWTATGDFWKSHLTGTEPCQLNSILVPGARNAKRTLGSSIYELSKRLSVTEASVVATAWAIVLSKQTGSNSVLFGTTFSGRDENVPYIEDIDGPTLAVALVKYELGGKLRDILRYGQAVLSETQKHSQYGLIRILKAANSNPDIFDTMVNFVHHRETGNAVFERFGEEPQWRTEQTTLMIERIRVDALRPVSYKVRLTGEMEQRRLEFVVDQFIKVIELMMNEPNRDLRYVNVLGKEELELLSEHKQLTGQPRATLLSDFDAMVARYPTKIALQFETAQYMSYQSLDKKANQFAHFLTDEYDVRQGDFICLTFDHSIEAIVTMLAVLKAGAAFVPLSPKSPTERKRGVIADTGAQLLLTTKHLLHVCRQEDLGINVVAVDSIDYDACPAVTPDRVWLGADDTAYVLCTSGSTGRPKAVPTSHGSIAAFLTTMREFERLTPKDKYLHFSDYVFDGVIHEIFTTLSTGATLCIPSEENRLTNLARVMNDMDVTHAFLVPIVAHDIAKQEPEPRSLRQMVIGGDALDQKLLRTWTIEKKRKIIQCYGPTETTVMTNLRYMQGGDLPNNLGCPVPTVQQFILQPDGGTELVPYGAVGELCTAGLQLSKGYLARERETRDAFKRVNIGGIETQIYRTGDLARFLPGSEILYLGRKDCQIKINGKRVELGEAEEVFRSSKLVEDCAAVAARIQDRYQIVMYVVFDKTNALDDHRLKQELWSEVEAGPLMEYMRPKILKPVNSIPKLLSDKVDRKRITQEVQSMSACELSGLLFPPTDTNGLQEAALTTDNEKLLATLWAEILRIQGDYAFHKASHFLRLGGDSMAAVALSRRALMGYDFDLPTRAILKHPVLSEMVLEMRQRTRKTQSVSSFMKTPRAIQEEMSKVGLEKSAWECLYPCLPGQSEFLSQCSKSDRTWVLQTTRNIANNVSMLELQREIETLTEMNDILRTTFIKNNGRWYGVVLREYEVKFEYRQVLSQAHRDEEIATIYRRPFEFGHPFIRYVVVEQPNDCRELVITMNHGLYDGTMLKIFSSHLKAVRSKGPMPSLSLFKHLVFHHYAGLKNERQSALDYFAERKPFKTRIFDIEDPDASETIFVDKAVDGLEEFARRAEVTIPVVIQAAFSIVLSGLTGTSETSLDSLVDGRHINVPCQPGHDPAAVNGPCVNFAPMTFKVSGSIRDFLKHVNSVFREVAENAIVSLDDIYAVWGLDRGTHQNQVMCLYQPYHLAELWMFQSLDKNSIHVEVAEQEYGRWGTTAGLETKMRKPYAMVVEGCELPRKEEKRIKISFDPRVMEQAKCVPDEMWDAIEKMVHVDMDENVINVL</sequence>
<accession>A0A9P8UQI0</accession>
<dbReference type="GO" id="GO:0044550">
    <property type="term" value="P:secondary metabolite biosynthetic process"/>
    <property type="evidence" value="ECO:0007669"/>
    <property type="project" value="TreeGrafter"/>
</dbReference>
<evidence type="ECO:0000313" key="5">
    <source>
        <dbReference type="EMBL" id="KAH6657130.1"/>
    </source>
</evidence>
<dbReference type="Gene3D" id="3.40.50.12780">
    <property type="entry name" value="N-terminal domain of ligase-like"/>
    <property type="match status" value="2"/>
</dbReference>
<dbReference type="InterPro" id="IPR009081">
    <property type="entry name" value="PP-bd_ACP"/>
</dbReference>
<dbReference type="InterPro" id="IPR025110">
    <property type="entry name" value="AMP-bd_C"/>
</dbReference>
<dbReference type="InterPro" id="IPR042099">
    <property type="entry name" value="ANL_N_sf"/>
</dbReference>